<dbReference type="PANTHER" id="PTHR12790:SF0">
    <property type="entry name" value="RNA POLYMERASE I-SPECIFIC TRANSCRIPTION INITIATION FACTOR RRN3-RELATED"/>
    <property type="match status" value="1"/>
</dbReference>
<dbReference type="PANTHER" id="PTHR12790">
    <property type="entry name" value="TRANSCRIPTION INITIATION FACTOR IA RRN3"/>
    <property type="match status" value="1"/>
</dbReference>
<dbReference type="AlphaFoldDB" id="A0A1Y1WYA9"/>
<reference evidence="3 4" key="1">
    <citation type="submission" date="2016-08" db="EMBL/GenBank/DDBJ databases">
        <title>A Parts List for Fungal Cellulosomes Revealed by Comparative Genomics.</title>
        <authorList>
            <consortium name="DOE Joint Genome Institute"/>
            <person name="Haitjema C.H."/>
            <person name="Gilmore S.P."/>
            <person name="Henske J.K."/>
            <person name="Solomon K.V."/>
            <person name="De Groot R."/>
            <person name="Kuo A."/>
            <person name="Mondo S.J."/>
            <person name="Salamov A.A."/>
            <person name="Labutti K."/>
            <person name="Zhao Z."/>
            <person name="Chiniquy J."/>
            <person name="Barry K."/>
            <person name="Brewer H.M."/>
            <person name="Purvine S.O."/>
            <person name="Wright A.T."/>
            <person name="Boxma B."/>
            <person name="Van Alen T."/>
            <person name="Hackstein J.H."/>
            <person name="Baker S.E."/>
            <person name="Grigoriev I.V."/>
            <person name="O'Malley M.A."/>
        </authorList>
    </citation>
    <scope>NUCLEOTIDE SEQUENCE [LARGE SCALE GENOMIC DNA]</scope>
    <source>
        <strain evidence="3 4">S4</strain>
    </source>
</reference>
<feature type="region of interest" description="Disordered" evidence="2">
    <location>
        <begin position="536"/>
        <end position="593"/>
    </location>
</feature>
<comment type="caution">
    <text evidence="3">The sequence shown here is derived from an EMBL/GenBank/DDBJ whole genome shotgun (WGS) entry which is preliminary data.</text>
</comment>
<dbReference type="InterPro" id="IPR007991">
    <property type="entry name" value="RNA_pol_I_trans_ini_fac_RRN3"/>
</dbReference>
<dbReference type="EMBL" id="MCFG01000210">
    <property type="protein sequence ID" value="ORX78432.1"/>
    <property type="molecule type" value="Genomic_DNA"/>
</dbReference>
<dbReference type="GO" id="GO:0001181">
    <property type="term" value="F:RNA polymerase I general transcription initiation factor activity"/>
    <property type="evidence" value="ECO:0007669"/>
    <property type="project" value="InterPro"/>
</dbReference>
<dbReference type="SUPFAM" id="SSF48371">
    <property type="entry name" value="ARM repeat"/>
    <property type="match status" value="1"/>
</dbReference>
<sequence length="661" mass="76796">MIENSIKSTQFIEKSPTDKSLIKETFLSTTQDAFNEALKGNKSKLFSIIDEISSLESSDEDSKEQLIIWMETFSKIVSNFTQEFQDLVGIILDINWVTRSSDFAIVYSQFLENLVSAHAFYMFPVAERLINLLCWKKPYENPRAKLVSDPSVTPKIVCDRVHAVLKRIISLIPSGPSFLINPIAEAFPDKFQDTKYQLWYLKNILRMIEYIPVLKEPILSLIVEKIIKIDVEIQVEIEDMDDQDIMDLQNLVFKMEKNDVDENDLEEKHEEPISNILDFDDLNDNIEDGFLFDELTEEDSNVKGMVEKLDGMLNILFDYILKLSNEERDDMFEILMEIFQKTILPTHNSRYTQFLIFYLCSFSPVYVNNFVCLLAQKVLTPSVPSVIQVASAAYISSFIARAKYMEIGPVKTMLQLLTRFSLNYIDQNEHRIGSVLNPKHYMIFYSVVEAIILIFLYRWRSLMETEGNGITYGQLPPELKGLDRIIQSRFNPLVVCNRGLVEEFAKLTHNLEIMYCYSIFENKNYSFIKKHKSKKSSKRPKIKMHDLKGSDEDDEDDEDNDNNDDDSEDYDDENEDTEEEEDDDDDEDENENELPETLLPFEPYQLKNSCHFIENIYQNWTPISNDEDDSDIESDVTDNILAMSISPMAPPAFNWINNYPA</sequence>
<dbReference type="Pfam" id="PF05327">
    <property type="entry name" value="RRN3"/>
    <property type="match status" value="1"/>
</dbReference>
<dbReference type="Proteomes" id="UP000193944">
    <property type="component" value="Unassembled WGS sequence"/>
</dbReference>
<keyword evidence="3" id="KW-0396">Initiation factor</keyword>
<evidence type="ECO:0000256" key="1">
    <source>
        <dbReference type="ARBA" id="ARBA00010098"/>
    </source>
</evidence>
<feature type="compositionally biased region" description="Acidic residues" evidence="2">
    <location>
        <begin position="551"/>
        <end position="593"/>
    </location>
</feature>
<proteinExistence type="inferred from homology"/>
<dbReference type="STRING" id="1754192.A0A1Y1WYA9"/>
<reference evidence="3 4" key="2">
    <citation type="submission" date="2016-08" db="EMBL/GenBank/DDBJ databases">
        <title>Pervasive Adenine N6-methylation of Active Genes in Fungi.</title>
        <authorList>
            <consortium name="DOE Joint Genome Institute"/>
            <person name="Mondo S.J."/>
            <person name="Dannebaum R.O."/>
            <person name="Kuo R.C."/>
            <person name="Labutti K."/>
            <person name="Haridas S."/>
            <person name="Kuo A."/>
            <person name="Salamov A."/>
            <person name="Ahrendt S.R."/>
            <person name="Lipzen A."/>
            <person name="Sullivan W."/>
            <person name="Andreopoulos W.B."/>
            <person name="Clum A."/>
            <person name="Lindquist E."/>
            <person name="Daum C."/>
            <person name="Ramamoorthy G.K."/>
            <person name="Gryganskyi A."/>
            <person name="Culley D."/>
            <person name="Magnuson J.K."/>
            <person name="James T.Y."/>
            <person name="O'Malley M.A."/>
            <person name="Stajich J.E."/>
            <person name="Spatafora J.W."/>
            <person name="Visel A."/>
            <person name="Grigoriev I.V."/>
        </authorList>
    </citation>
    <scope>NUCLEOTIDE SEQUENCE [LARGE SCALE GENOMIC DNA]</scope>
    <source>
        <strain evidence="3 4">S4</strain>
    </source>
</reference>
<dbReference type="GO" id="GO:0003743">
    <property type="term" value="F:translation initiation factor activity"/>
    <property type="evidence" value="ECO:0007669"/>
    <property type="project" value="UniProtKB-KW"/>
</dbReference>
<gene>
    <name evidence="3" type="ORF">BCR32DRAFT_270080</name>
</gene>
<keyword evidence="3" id="KW-0648">Protein biosynthesis</keyword>
<comment type="similarity">
    <text evidence="1">Belongs to the RRN3 family.</text>
</comment>
<keyword evidence="4" id="KW-1185">Reference proteome</keyword>
<evidence type="ECO:0000313" key="3">
    <source>
        <dbReference type="EMBL" id="ORX78432.1"/>
    </source>
</evidence>
<dbReference type="InterPro" id="IPR016024">
    <property type="entry name" value="ARM-type_fold"/>
</dbReference>
<organism evidence="3 4">
    <name type="scientific">Anaeromyces robustus</name>
    <dbReference type="NCBI Taxonomy" id="1754192"/>
    <lineage>
        <taxon>Eukaryota</taxon>
        <taxon>Fungi</taxon>
        <taxon>Fungi incertae sedis</taxon>
        <taxon>Chytridiomycota</taxon>
        <taxon>Chytridiomycota incertae sedis</taxon>
        <taxon>Neocallimastigomycetes</taxon>
        <taxon>Neocallimastigales</taxon>
        <taxon>Neocallimastigaceae</taxon>
        <taxon>Anaeromyces</taxon>
    </lineage>
</organism>
<dbReference type="OrthoDB" id="26970at2759"/>
<name>A0A1Y1WYA9_9FUNG</name>
<accession>A0A1Y1WYA9</accession>
<dbReference type="GO" id="GO:0001042">
    <property type="term" value="F:RNA polymerase I core binding"/>
    <property type="evidence" value="ECO:0007669"/>
    <property type="project" value="TreeGrafter"/>
</dbReference>
<evidence type="ECO:0000313" key="4">
    <source>
        <dbReference type="Proteomes" id="UP000193944"/>
    </source>
</evidence>
<dbReference type="GO" id="GO:0005634">
    <property type="term" value="C:nucleus"/>
    <property type="evidence" value="ECO:0007669"/>
    <property type="project" value="TreeGrafter"/>
</dbReference>
<dbReference type="GO" id="GO:0006361">
    <property type="term" value="P:transcription initiation at RNA polymerase I promoter"/>
    <property type="evidence" value="ECO:0007669"/>
    <property type="project" value="InterPro"/>
</dbReference>
<protein>
    <submittedName>
        <fullName evidence="3">RNA polymerase I-specific transcription initiation factor RRN3</fullName>
    </submittedName>
</protein>
<evidence type="ECO:0000256" key="2">
    <source>
        <dbReference type="SAM" id="MobiDB-lite"/>
    </source>
</evidence>